<evidence type="ECO:0000313" key="5">
    <source>
        <dbReference type="EnsemblFungi" id="MAPG_06393T0"/>
    </source>
</evidence>
<dbReference type="STRING" id="644358.A0A0C4E1W9"/>
<dbReference type="PROSITE" id="PS50048">
    <property type="entry name" value="ZN2_CY6_FUNGAL_2"/>
    <property type="match status" value="1"/>
</dbReference>
<proteinExistence type="predicted"/>
<dbReference type="SUPFAM" id="SSF57701">
    <property type="entry name" value="Zn2/Cys6 DNA-binding domain"/>
    <property type="match status" value="1"/>
</dbReference>
<feature type="region of interest" description="Disordered" evidence="2">
    <location>
        <begin position="135"/>
        <end position="161"/>
    </location>
</feature>
<sequence length="315" mass="34826">MIELGLATSFHPCSIFCYLVTKRLCRLRPPGRSRFEKKKKKMQQRQRRYHRRSRNGCRQCKARHVRCDSVKPACENCRRMGTECVYTDSPARAARGCSLPGMASHGAEAGTAVSRRGESAHLPPQLRLESWAASMATPTPMSRRRRKQETGPGWVASENGWLADLPPGNDEIWPGSFIETIMAHKDMSNWSHLGLLHEVLPPARAASAALSPQGREGGPVCQWGDDAGARDSRHHPVYNHPHDPDFELGMRGGGTADDMEETAGVVVVDNTGINGMQEDHLPLPMPDSSSEVLPMMLFQHTILAQQVAPLPDAQE</sequence>
<dbReference type="PANTHER" id="PTHR47657:SF11">
    <property type="entry name" value="FINGER DOMAIN PROTEIN, PUTATIVE (AFU_ORTHOLOGUE AFUA_1G01650)-RELATED"/>
    <property type="match status" value="1"/>
</dbReference>
<dbReference type="PANTHER" id="PTHR47657">
    <property type="entry name" value="STEROL REGULATORY ELEMENT-BINDING PROTEIN ECM22"/>
    <property type="match status" value="1"/>
</dbReference>
<dbReference type="OrthoDB" id="3546279at2759"/>
<reference evidence="4" key="1">
    <citation type="submission" date="2010-05" db="EMBL/GenBank/DDBJ databases">
        <title>The Genome Sequence of Magnaporthe poae strain ATCC 64411.</title>
        <authorList>
            <consortium name="The Broad Institute Genome Sequencing Platform"/>
            <consortium name="Broad Institute Genome Sequencing Center for Infectious Disease"/>
            <person name="Ma L.-J."/>
            <person name="Dead R."/>
            <person name="Young S."/>
            <person name="Zeng Q."/>
            <person name="Koehrsen M."/>
            <person name="Alvarado L."/>
            <person name="Berlin A."/>
            <person name="Chapman S.B."/>
            <person name="Chen Z."/>
            <person name="Freedman E."/>
            <person name="Gellesch M."/>
            <person name="Goldberg J."/>
            <person name="Griggs A."/>
            <person name="Gujja S."/>
            <person name="Heilman E.R."/>
            <person name="Heiman D."/>
            <person name="Hepburn T."/>
            <person name="Howarth C."/>
            <person name="Jen D."/>
            <person name="Larson L."/>
            <person name="Mehta T."/>
            <person name="Neiman D."/>
            <person name="Pearson M."/>
            <person name="Roberts A."/>
            <person name="Saif S."/>
            <person name="Shea T."/>
            <person name="Shenoy N."/>
            <person name="Sisk P."/>
            <person name="Stolte C."/>
            <person name="Sykes S."/>
            <person name="Walk T."/>
            <person name="White J."/>
            <person name="Yandava C."/>
            <person name="Haas B."/>
            <person name="Nusbaum C."/>
            <person name="Birren B."/>
        </authorList>
    </citation>
    <scope>NUCLEOTIDE SEQUENCE</scope>
    <source>
        <strain evidence="4">ATCC 64411</strain>
    </source>
</reference>
<dbReference type="AlphaFoldDB" id="A0A0C4E1W9"/>
<dbReference type="PROSITE" id="PS00463">
    <property type="entry name" value="ZN2_CY6_FUNGAL_1"/>
    <property type="match status" value="1"/>
</dbReference>
<reference evidence="4" key="3">
    <citation type="submission" date="2011-03" db="EMBL/GenBank/DDBJ databases">
        <title>Annotation of Magnaporthe poae ATCC 64411.</title>
        <authorList>
            <person name="Ma L.-J."/>
            <person name="Dead R."/>
            <person name="Young S.K."/>
            <person name="Zeng Q."/>
            <person name="Gargeya S."/>
            <person name="Fitzgerald M."/>
            <person name="Haas B."/>
            <person name="Abouelleil A."/>
            <person name="Alvarado L."/>
            <person name="Arachchi H.M."/>
            <person name="Berlin A."/>
            <person name="Brown A."/>
            <person name="Chapman S.B."/>
            <person name="Chen Z."/>
            <person name="Dunbar C."/>
            <person name="Freedman E."/>
            <person name="Gearin G."/>
            <person name="Gellesch M."/>
            <person name="Goldberg J."/>
            <person name="Griggs A."/>
            <person name="Gujja S."/>
            <person name="Heiman D."/>
            <person name="Howarth C."/>
            <person name="Larson L."/>
            <person name="Lui A."/>
            <person name="MacDonald P.J.P."/>
            <person name="Mehta T."/>
            <person name="Montmayeur A."/>
            <person name="Murphy C."/>
            <person name="Neiman D."/>
            <person name="Pearson M."/>
            <person name="Priest M."/>
            <person name="Roberts A."/>
            <person name="Saif S."/>
            <person name="Shea T."/>
            <person name="Shenoy N."/>
            <person name="Sisk P."/>
            <person name="Stolte C."/>
            <person name="Sykes S."/>
            <person name="Yandava C."/>
            <person name="Wortman J."/>
            <person name="Nusbaum C."/>
            <person name="Birren B."/>
        </authorList>
    </citation>
    <scope>NUCLEOTIDE SEQUENCE</scope>
    <source>
        <strain evidence="4">ATCC 64411</strain>
    </source>
</reference>
<dbReference type="VEuPathDB" id="FungiDB:MAPG_06393"/>
<evidence type="ECO:0000256" key="1">
    <source>
        <dbReference type="ARBA" id="ARBA00023242"/>
    </source>
</evidence>
<protein>
    <recommendedName>
        <fullName evidence="3">Zn(2)-C6 fungal-type domain-containing protein</fullName>
    </recommendedName>
</protein>
<dbReference type="Proteomes" id="UP000011715">
    <property type="component" value="Unassembled WGS sequence"/>
</dbReference>
<dbReference type="InterPro" id="IPR001138">
    <property type="entry name" value="Zn2Cys6_DnaBD"/>
</dbReference>
<keyword evidence="6" id="KW-1185">Reference proteome</keyword>
<keyword evidence="1" id="KW-0539">Nucleus</keyword>
<feature type="domain" description="Zn(2)-C6 fungal-type" evidence="3">
    <location>
        <begin position="56"/>
        <end position="86"/>
    </location>
</feature>
<dbReference type="Pfam" id="PF00172">
    <property type="entry name" value="Zn_clus"/>
    <property type="match status" value="1"/>
</dbReference>
<dbReference type="EnsemblFungi" id="MAPG_06393T0">
    <property type="protein sequence ID" value="MAPG_06393T0"/>
    <property type="gene ID" value="MAPG_06393"/>
</dbReference>
<dbReference type="CDD" id="cd00067">
    <property type="entry name" value="GAL4"/>
    <property type="match status" value="1"/>
</dbReference>
<dbReference type="GO" id="GO:0000981">
    <property type="term" value="F:DNA-binding transcription factor activity, RNA polymerase II-specific"/>
    <property type="evidence" value="ECO:0007669"/>
    <property type="project" value="InterPro"/>
</dbReference>
<evidence type="ECO:0000259" key="3">
    <source>
        <dbReference type="PROSITE" id="PS50048"/>
    </source>
</evidence>
<dbReference type="GO" id="GO:0008270">
    <property type="term" value="F:zinc ion binding"/>
    <property type="evidence" value="ECO:0007669"/>
    <property type="project" value="InterPro"/>
</dbReference>
<reference evidence="5" key="4">
    <citation type="journal article" date="2015" name="G3 (Bethesda)">
        <title>Genome sequences of three phytopathogenic species of the Magnaporthaceae family of fungi.</title>
        <authorList>
            <person name="Okagaki L.H."/>
            <person name="Nunes C.C."/>
            <person name="Sailsbery J."/>
            <person name="Clay B."/>
            <person name="Brown D."/>
            <person name="John T."/>
            <person name="Oh Y."/>
            <person name="Young N."/>
            <person name="Fitzgerald M."/>
            <person name="Haas B.J."/>
            <person name="Zeng Q."/>
            <person name="Young S."/>
            <person name="Adiconis X."/>
            <person name="Fan L."/>
            <person name="Levin J.Z."/>
            <person name="Mitchell T.K."/>
            <person name="Okubara P.A."/>
            <person name="Farman M.L."/>
            <person name="Kohn L.M."/>
            <person name="Birren B."/>
            <person name="Ma L.-J."/>
            <person name="Dean R.A."/>
        </authorList>
    </citation>
    <scope>NUCLEOTIDE SEQUENCE</scope>
    <source>
        <strain evidence="5">ATCC 64411 / 73-15</strain>
    </source>
</reference>
<evidence type="ECO:0000313" key="4">
    <source>
        <dbReference type="EMBL" id="KLU87393.1"/>
    </source>
</evidence>
<evidence type="ECO:0000313" key="6">
    <source>
        <dbReference type="Proteomes" id="UP000011715"/>
    </source>
</evidence>
<accession>A0A0C4E1W9</accession>
<dbReference type="EMBL" id="ADBL01001550">
    <property type="status" value="NOT_ANNOTATED_CDS"/>
    <property type="molecule type" value="Genomic_DNA"/>
</dbReference>
<dbReference type="eggNOG" id="ENOG502RN97">
    <property type="taxonomic scope" value="Eukaryota"/>
</dbReference>
<organism evidence="5 6">
    <name type="scientific">Magnaporthiopsis poae (strain ATCC 64411 / 73-15)</name>
    <name type="common">Kentucky bluegrass fungus</name>
    <name type="synonym">Magnaporthe poae</name>
    <dbReference type="NCBI Taxonomy" id="644358"/>
    <lineage>
        <taxon>Eukaryota</taxon>
        <taxon>Fungi</taxon>
        <taxon>Dikarya</taxon>
        <taxon>Ascomycota</taxon>
        <taxon>Pezizomycotina</taxon>
        <taxon>Sordariomycetes</taxon>
        <taxon>Sordariomycetidae</taxon>
        <taxon>Magnaporthales</taxon>
        <taxon>Magnaporthaceae</taxon>
        <taxon>Magnaporthiopsis</taxon>
    </lineage>
</organism>
<reference evidence="5" key="5">
    <citation type="submission" date="2015-06" db="UniProtKB">
        <authorList>
            <consortium name="EnsemblFungi"/>
        </authorList>
    </citation>
    <scope>IDENTIFICATION</scope>
    <source>
        <strain evidence="5">ATCC 64411</strain>
    </source>
</reference>
<feature type="region of interest" description="Disordered" evidence="2">
    <location>
        <begin position="32"/>
        <end position="53"/>
    </location>
</feature>
<name>A0A0C4E1W9_MAGP6</name>
<reference evidence="6" key="2">
    <citation type="submission" date="2010-05" db="EMBL/GenBank/DDBJ databases">
        <title>The genome sequence of Magnaporthe poae strain ATCC 64411.</title>
        <authorList>
            <person name="Ma L.-J."/>
            <person name="Dead R."/>
            <person name="Young S."/>
            <person name="Zeng Q."/>
            <person name="Koehrsen M."/>
            <person name="Alvarado L."/>
            <person name="Berlin A."/>
            <person name="Chapman S.B."/>
            <person name="Chen Z."/>
            <person name="Freedman E."/>
            <person name="Gellesch M."/>
            <person name="Goldberg J."/>
            <person name="Griggs A."/>
            <person name="Gujja S."/>
            <person name="Heilman E.R."/>
            <person name="Heiman D."/>
            <person name="Hepburn T."/>
            <person name="Howarth C."/>
            <person name="Jen D."/>
            <person name="Larson L."/>
            <person name="Mehta T."/>
            <person name="Neiman D."/>
            <person name="Pearson M."/>
            <person name="Roberts A."/>
            <person name="Saif S."/>
            <person name="Shea T."/>
            <person name="Shenoy N."/>
            <person name="Sisk P."/>
            <person name="Stolte C."/>
            <person name="Sykes S."/>
            <person name="Walk T."/>
            <person name="White J."/>
            <person name="Yandava C."/>
            <person name="Haas B."/>
            <person name="Nusbaum C."/>
            <person name="Birren B."/>
        </authorList>
    </citation>
    <scope>NUCLEOTIDE SEQUENCE [LARGE SCALE GENOMIC DNA]</scope>
    <source>
        <strain evidence="6">ATCC 64411 / 73-15</strain>
    </source>
</reference>
<dbReference type="EMBL" id="GL876970">
    <property type="protein sequence ID" value="KLU87393.1"/>
    <property type="molecule type" value="Genomic_DNA"/>
</dbReference>
<dbReference type="InterPro" id="IPR052400">
    <property type="entry name" value="Zn2-C6_fungal_TF"/>
</dbReference>
<dbReference type="Gene3D" id="4.10.240.10">
    <property type="entry name" value="Zn(2)-C6 fungal-type DNA-binding domain"/>
    <property type="match status" value="1"/>
</dbReference>
<evidence type="ECO:0000256" key="2">
    <source>
        <dbReference type="SAM" id="MobiDB-lite"/>
    </source>
</evidence>
<dbReference type="InterPro" id="IPR036864">
    <property type="entry name" value="Zn2-C6_fun-type_DNA-bd_sf"/>
</dbReference>
<gene>
    <name evidence="4" type="ORF">MAPG_06393</name>
</gene>
<dbReference type="SMART" id="SM00066">
    <property type="entry name" value="GAL4"/>
    <property type="match status" value="1"/>
</dbReference>